<reference evidence="3" key="6">
    <citation type="submission" date="2008-12" db="EMBL/GenBank/DDBJ databases">
        <title>Improved gene annotation of the rice (Oryza sativa) genomes.</title>
        <authorList>
            <person name="Wang J."/>
            <person name="Li R."/>
            <person name="Fan W."/>
            <person name="Huang Q."/>
            <person name="Zhang J."/>
            <person name="Zhou Y."/>
            <person name="Hu Y."/>
            <person name="Zi S."/>
            <person name="Li J."/>
            <person name="Ni P."/>
            <person name="Zheng H."/>
            <person name="Zhang Y."/>
            <person name="Zhao M."/>
            <person name="Hao Q."/>
            <person name="McDermott J."/>
            <person name="Samudrala R."/>
            <person name="Kristiansen K."/>
            <person name="Wong G.K.-S."/>
        </authorList>
    </citation>
    <scope>NUCLEOTIDE SEQUENCE</scope>
</reference>
<dbReference type="EMBL" id="CM000145">
    <property type="protein sequence ID" value="EAZ42296.1"/>
    <property type="molecule type" value="Genomic_DNA"/>
</dbReference>
<sequence>MAGIDEAAAGLDAAMAGTDAQSRFFSPTDWPRARRIRTAAMTSTLTVMAMARELELMAS</sequence>
<dbReference type="EMBL" id="AP004554">
    <property type="protein sequence ID" value="BAD01729.1"/>
    <property type="molecule type" value="Genomic_DNA"/>
</dbReference>
<accession>Q7EZT9</accession>
<reference evidence="4" key="3">
    <citation type="journal article" date="2005" name="Nature">
        <title>The map-based sequence of the rice genome.</title>
        <authorList>
            <consortium name="International rice genome sequencing project (IRGSP)"/>
            <person name="Matsumoto T."/>
            <person name="Wu J."/>
            <person name="Kanamori H."/>
            <person name="Katayose Y."/>
            <person name="Fujisawa M."/>
            <person name="Namiki N."/>
            <person name="Mizuno H."/>
            <person name="Yamamoto K."/>
            <person name="Antonio B.A."/>
            <person name="Baba T."/>
            <person name="Sakata K."/>
            <person name="Nagamura Y."/>
            <person name="Aoki H."/>
            <person name="Arikawa K."/>
            <person name="Arita K."/>
            <person name="Bito T."/>
            <person name="Chiden Y."/>
            <person name="Fujitsuka N."/>
            <person name="Fukunaka R."/>
            <person name="Hamada M."/>
            <person name="Harada C."/>
            <person name="Hayashi A."/>
            <person name="Hijishita S."/>
            <person name="Honda M."/>
            <person name="Hosokawa S."/>
            <person name="Ichikawa Y."/>
            <person name="Idonuma A."/>
            <person name="Iijima M."/>
            <person name="Ikeda M."/>
            <person name="Ikeno M."/>
            <person name="Ito K."/>
            <person name="Ito S."/>
            <person name="Ito T."/>
            <person name="Ito Y."/>
            <person name="Ito Y."/>
            <person name="Iwabuchi A."/>
            <person name="Kamiya K."/>
            <person name="Karasawa W."/>
            <person name="Kurita K."/>
            <person name="Katagiri S."/>
            <person name="Kikuta A."/>
            <person name="Kobayashi H."/>
            <person name="Kobayashi N."/>
            <person name="Machita K."/>
            <person name="Maehara T."/>
            <person name="Masukawa M."/>
            <person name="Mizubayashi T."/>
            <person name="Mukai Y."/>
            <person name="Nagasaki H."/>
            <person name="Nagata Y."/>
            <person name="Naito S."/>
            <person name="Nakashima M."/>
            <person name="Nakama Y."/>
            <person name="Nakamichi Y."/>
            <person name="Nakamura M."/>
            <person name="Meguro A."/>
            <person name="Negishi M."/>
            <person name="Ohta I."/>
            <person name="Ohta T."/>
            <person name="Okamoto M."/>
            <person name="Ono N."/>
            <person name="Saji S."/>
            <person name="Sakaguchi M."/>
            <person name="Sakai K."/>
            <person name="Shibata M."/>
            <person name="Shimokawa T."/>
            <person name="Song J."/>
            <person name="Takazaki Y."/>
            <person name="Terasawa K."/>
            <person name="Tsugane M."/>
            <person name="Tsuji K."/>
            <person name="Ueda S."/>
            <person name="Waki K."/>
            <person name="Yamagata H."/>
            <person name="Yamamoto M."/>
            <person name="Yamamoto S."/>
            <person name="Yamane H."/>
            <person name="Yoshiki S."/>
            <person name="Yoshihara R."/>
            <person name="Yukawa K."/>
            <person name="Zhong H."/>
            <person name="Yano M."/>
            <person name="Yuan Q."/>
            <person name="Ouyang S."/>
            <person name="Liu J."/>
            <person name="Jones K.M."/>
            <person name="Gansberger K."/>
            <person name="Moffat K."/>
            <person name="Hill J."/>
            <person name="Bera J."/>
            <person name="Fadrosh D."/>
            <person name="Jin S."/>
            <person name="Johri S."/>
            <person name="Kim M."/>
            <person name="Overton L."/>
            <person name="Reardon M."/>
            <person name="Tsitrin T."/>
            <person name="Vuong H."/>
            <person name="Weaver B."/>
            <person name="Ciecko A."/>
            <person name="Tallon L."/>
            <person name="Jackson J."/>
            <person name="Pai G."/>
            <person name="Aken S.V."/>
            <person name="Utterback T."/>
            <person name="Reidmuller S."/>
            <person name="Feldblyum T."/>
            <person name="Hsiao J."/>
            <person name="Zismann V."/>
            <person name="Iobst S."/>
            <person name="de Vazeille A.R."/>
            <person name="Buell C.R."/>
            <person name="Ying K."/>
            <person name="Li Y."/>
            <person name="Lu T."/>
            <person name="Huang Y."/>
            <person name="Zhao Q."/>
            <person name="Feng Q."/>
            <person name="Zhang L."/>
            <person name="Zhu J."/>
            <person name="Weng Q."/>
            <person name="Mu J."/>
            <person name="Lu Y."/>
            <person name="Fan D."/>
            <person name="Liu Y."/>
            <person name="Guan J."/>
            <person name="Zhang Y."/>
            <person name="Yu S."/>
            <person name="Liu X."/>
            <person name="Zhang Y."/>
            <person name="Hong G."/>
            <person name="Han B."/>
            <person name="Choisne N."/>
            <person name="Demange N."/>
            <person name="Orjeda G."/>
            <person name="Samain S."/>
            <person name="Cattolico L."/>
            <person name="Pelletier E."/>
            <person name="Couloux A."/>
            <person name="Segurens B."/>
            <person name="Wincker P."/>
            <person name="D'Hont A."/>
            <person name="Scarpelli C."/>
            <person name="Weissenbach J."/>
            <person name="Salanoubat M."/>
            <person name="Quetier F."/>
            <person name="Yu Y."/>
            <person name="Kim H.R."/>
            <person name="Rambo T."/>
            <person name="Currie J."/>
            <person name="Collura K."/>
            <person name="Luo M."/>
            <person name="Yang T."/>
            <person name="Ammiraju J.S.S."/>
            <person name="Engler F."/>
            <person name="Soderlund C."/>
            <person name="Wing R.A."/>
            <person name="Palmer L.E."/>
            <person name="de la Bastide M."/>
            <person name="Spiegel L."/>
            <person name="Nascimento L."/>
            <person name="Zutavern T."/>
            <person name="O'Shaughnessy A."/>
            <person name="Dike S."/>
            <person name="Dedhia N."/>
            <person name="Preston R."/>
            <person name="Balija V."/>
            <person name="McCombie W.R."/>
            <person name="Chow T."/>
            <person name="Chen H."/>
            <person name="Chung M."/>
            <person name="Chen C."/>
            <person name="Shaw J."/>
            <person name="Wu H."/>
            <person name="Hsiao K."/>
            <person name="Chao Y."/>
            <person name="Chu M."/>
            <person name="Cheng C."/>
            <person name="Hour A."/>
            <person name="Lee P."/>
            <person name="Lin S."/>
            <person name="Lin Y."/>
            <person name="Liou J."/>
            <person name="Liu S."/>
            <person name="Hsing Y."/>
            <person name="Raghuvanshi S."/>
            <person name="Mohanty A."/>
            <person name="Bharti A.K."/>
            <person name="Gaur A."/>
            <person name="Gupta V."/>
            <person name="Kumar D."/>
            <person name="Ravi V."/>
            <person name="Vij S."/>
            <person name="Kapur A."/>
            <person name="Khurana P."/>
            <person name="Khurana P."/>
            <person name="Khurana J.P."/>
            <person name="Tyagi A.K."/>
            <person name="Gaikwad K."/>
            <person name="Singh A."/>
            <person name="Dalal V."/>
            <person name="Srivastava S."/>
            <person name="Dixit A."/>
            <person name="Pal A.K."/>
            <person name="Ghazi I.A."/>
            <person name="Yadav M."/>
            <person name="Pandit A."/>
            <person name="Bhargava A."/>
            <person name="Sureshbabu K."/>
            <person name="Batra K."/>
            <person name="Sharma T.R."/>
            <person name="Mohapatra T."/>
            <person name="Singh N.K."/>
            <person name="Messing J."/>
            <person name="Nelson A.B."/>
            <person name="Fuks G."/>
            <person name="Kavchok S."/>
            <person name="Keizer G."/>
            <person name="Linton E."/>
            <person name="Llaca V."/>
            <person name="Song R."/>
            <person name="Tanyolac B."/>
            <person name="Young S."/>
            <person name="Ho-Il K."/>
            <person name="Hahn J.H."/>
            <person name="Sangsakoo G."/>
            <person name="Vanavichit A."/>
            <person name="de Mattos Luiz.A.T."/>
            <person name="Zimmer P.D."/>
            <person name="Malone G."/>
            <person name="Dellagostin O."/>
            <person name="de Oliveira A.C."/>
            <person name="Bevan M."/>
            <person name="Bancroft I."/>
            <person name="Minx P."/>
            <person name="Cordum H."/>
            <person name="Wilson R."/>
            <person name="Cheng Z."/>
            <person name="Jin W."/>
            <person name="Jiang J."/>
            <person name="Leong S.A."/>
            <person name="Iwama H."/>
            <person name="Gojobori T."/>
            <person name="Itoh T."/>
            <person name="Niimura Y."/>
            <person name="Fujii Y."/>
            <person name="Habara T."/>
            <person name="Sakai H."/>
            <person name="Sato Y."/>
            <person name="Wilson G."/>
            <person name="Kumar K."/>
            <person name="McCouch S."/>
            <person name="Juretic N."/>
            <person name="Hoen D."/>
            <person name="Wright S."/>
            <person name="Bruskiewich R."/>
            <person name="Bureau T."/>
            <person name="Miyao A."/>
            <person name="Hirochika H."/>
            <person name="Nishikawa T."/>
            <person name="Kadowaki K."/>
            <person name="Sugiura M."/>
            <person name="Burr B."/>
            <person name="Sasaki T."/>
        </authorList>
    </citation>
    <scope>NUCLEOTIDE SEQUENCE [LARGE SCALE GENOMIC DNA]</scope>
    <source>
        <strain evidence="4">cv. Nipponbare</strain>
    </source>
</reference>
<organism evidence="1 4">
    <name type="scientific">Oryza sativa subsp. japonica</name>
    <name type="common">Rice</name>
    <dbReference type="NCBI Taxonomy" id="39947"/>
    <lineage>
        <taxon>Eukaryota</taxon>
        <taxon>Viridiplantae</taxon>
        <taxon>Streptophyta</taxon>
        <taxon>Embryophyta</taxon>
        <taxon>Tracheophyta</taxon>
        <taxon>Spermatophyta</taxon>
        <taxon>Magnoliopsida</taxon>
        <taxon>Liliopsida</taxon>
        <taxon>Poales</taxon>
        <taxon>Poaceae</taxon>
        <taxon>BOP clade</taxon>
        <taxon>Oryzoideae</taxon>
        <taxon>Oryzeae</taxon>
        <taxon>Oryzinae</taxon>
        <taxon>Oryza</taxon>
        <taxon>Oryza sativa</taxon>
    </lineage>
</organism>
<dbReference type="AlphaFoldDB" id="A3BRV7"/>
<evidence type="ECO:0000313" key="3">
    <source>
        <dbReference type="EMBL" id="EAZ42296.1"/>
    </source>
</evidence>
<dbReference type="EMBL" id="AP004661">
    <property type="protein sequence ID" value="BAD03338.1"/>
    <property type="molecule type" value="Genomic_DNA"/>
</dbReference>
<reference evidence="4" key="5">
    <citation type="journal article" date="2008" name="Nucleic Acids Res.">
        <title>The rice annotation project database (RAP-DB): 2008 update.</title>
        <authorList>
            <consortium name="The rice annotation project (RAP)"/>
        </authorList>
    </citation>
    <scope>GENOME REANNOTATION</scope>
    <source>
        <strain evidence="4">cv. Nipponbare</strain>
    </source>
</reference>
<reference evidence="1" key="1">
    <citation type="submission" date="2001-12" db="EMBL/GenBank/DDBJ databases">
        <title>Oryza sativa nipponbare(GA3) genomic DNA, chromosome 8, PAC clone:P0005C02.</title>
        <authorList>
            <person name="Sasaki T."/>
            <person name="Matsumoto T."/>
            <person name="Yamamoto K."/>
        </authorList>
    </citation>
    <scope>NUCLEOTIDE SEQUENCE</scope>
</reference>
<name>A3BRV7_ORYSJ</name>
<protein>
    <submittedName>
        <fullName evidence="1">Uncharacterized protein</fullName>
    </submittedName>
</protein>
<dbReference type="Proteomes" id="UP000000763">
    <property type="component" value="Chromosome 8"/>
</dbReference>
<proteinExistence type="predicted"/>
<evidence type="ECO:0000313" key="1">
    <source>
        <dbReference type="EMBL" id="BAD01729.1"/>
    </source>
</evidence>
<accession>A3BRV7</accession>
<gene>
    <name evidence="1" type="primary">P0005C02.109</name>
    <name evidence="3" type="ORF">OsJ_26869</name>
    <name evidence="2" type="ORF">P0048E12.3</name>
</gene>
<dbReference type="Proteomes" id="UP000007752">
    <property type="component" value="Chromosome 8"/>
</dbReference>
<reference evidence="3" key="4">
    <citation type="journal article" date="2005" name="PLoS Biol.">
        <title>The genomes of Oryza sativa: a history of duplications.</title>
        <authorList>
            <person name="Yu J."/>
            <person name="Wang J."/>
            <person name="Lin W."/>
            <person name="Li S."/>
            <person name="Li H."/>
            <person name="Zhou J."/>
            <person name="Ni P."/>
            <person name="Dong W."/>
            <person name="Hu S."/>
            <person name="Zeng C."/>
            <person name="Zhang J."/>
            <person name="Zhang Y."/>
            <person name="Li R."/>
            <person name="Xu Z."/>
            <person name="Li S."/>
            <person name="Li X."/>
            <person name="Zheng H."/>
            <person name="Cong L."/>
            <person name="Lin L."/>
            <person name="Yin J."/>
            <person name="Geng J."/>
            <person name="Li G."/>
            <person name="Shi J."/>
            <person name="Liu J."/>
            <person name="Lv H."/>
            <person name="Li J."/>
            <person name="Wang J."/>
            <person name="Deng Y."/>
            <person name="Ran L."/>
            <person name="Shi X."/>
            <person name="Wang X."/>
            <person name="Wu Q."/>
            <person name="Li C."/>
            <person name="Ren X."/>
            <person name="Wang J."/>
            <person name="Wang X."/>
            <person name="Li D."/>
            <person name="Liu D."/>
            <person name="Zhang X."/>
            <person name="Ji Z."/>
            <person name="Zhao W."/>
            <person name="Sun Y."/>
            <person name="Zhang Z."/>
            <person name="Bao J."/>
            <person name="Han Y."/>
            <person name="Dong L."/>
            <person name="Ji J."/>
            <person name="Chen P."/>
            <person name="Wu S."/>
            <person name="Liu J."/>
            <person name="Xiao Y."/>
            <person name="Bu D."/>
            <person name="Tan J."/>
            <person name="Yang L."/>
            <person name="Ye C."/>
            <person name="Zhang J."/>
            <person name="Xu J."/>
            <person name="Zhou Y."/>
            <person name="Yu Y."/>
            <person name="Zhang B."/>
            <person name="Zhuang S."/>
            <person name="Wei H."/>
            <person name="Liu B."/>
            <person name="Lei M."/>
            <person name="Yu H."/>
            <person name="Li Y."/>
            <person name="Xu H."/>
            <person name="Wei S."/>
            <person name="He X."/>
            <person name="Fang L."/>
            <person name="Zhang Z."/>
            <person name="Zhang Y."/>
            <person name="Huang X."/>
            <person name="Su Z."/>
            <person name="Tong W."/>
            <person name="Li J."/>
            <person name="Tong Z."/>
            <person name="Li S."/>
            <person name="Ye J."/>
            <person name="Wang L."/>
            <person name="Fang L."/>
            <person name="Lei T."/>
            <person name="Chen C."/>
            <person name="Chen H."/>
            <person name="Xu Z."/>
            <person name="Li H."/>
            <person name="Huang H."/>
            <person name="Zhang F."/>
            <person name="Xu H."/>
            <person name="Li N."/>
            <person name="Zhao C."/>
            <person name="Li S."/>
            <person name="Dong L."/>
            <person name="Huang Y."/>
            <person name="Li L."/>
            <person name="Xi Y."/>
            <person name="Qi Q."/>
            <person name="Li W."/>
            <person name="Zhang B."/>
            <person name="Hu W."/>
            <person name="Zhang Y."/>
            <person name="Tian X."/>
            <person name="Jiao Y."/>
            <person name="Liang X."/>
            <person name="Jin J."/>
            <person name="Gao L."/>
            <person name="Zheng W."/>
            <person name="Hao B."/>
            <person name="Liu S."/>
            <person name="Wang W."/>
            <person name="Yuan L."/>
            <person name="Cao M."/>
            <person name="McDermott J."/>
            <person name="Samudrala R."/>
            <person name="Wang J."/>
            <person name="Wong G.K."/>
            <person name="Yang H."/>
        </authorList>
    </citation>
    <scope>NUCLEOTIDE SEQUENCE [LARGE SCALE GENOMIC DNA]</scope>
</reference>
<evidence type="ECO:0000313" key="2">
    <source>
        <dbReference type="EMBL" id="BAD03338.1"/>
    </source>
</evidence>
<reference evidence="2" key="2">
    <citation type="submission" date="2002-01" db="EMBL/GenBank/DDBJ databases">
        <title>Oryza sativa nipponbare(GA3) genomic DNA, chromosome 8, PAC clone:P0048E12.</title>
        <authorList>
            <person name="Sasaki T."/>
            <person name="Matsumoto T."/>
            <person name="Yamamoto K."/>
        </authorList>
    </citation>
    <scope>NUCLEOTIDE SEQUENCE</scope>
</reference>
<evidence type="ECO:0000313" key="4">
    <source>
        <dbReference type="Proteomes" id="UP000000763"/>
    </source>
</evidence>